<accession>A0ABM8B694</accession>
<gene>
    <name evidence="1" type="ORF">KIM372_01160</name>
</gene>
<dbReference type="InterPro" id="IPR029060">
    <property type="entry name" value="PIN-like_dom_sf"/>
</dbReference>
<keyword evidence="2" id="KW-1185">Reference proteome</keyword>
<dbReference type="Proteomes" id="UP001321766">
    <property type="component" value="Chromosome"/>
</dbReference>
<proteinExistence type="predicted"/>
<dbReference type="InterPro" id="IPR016541">
    <property type="entry name" value="UCP008505"/>
</dbReference>
<dbReference type="Gene3D" id="3.40.50.1010">
    <property type="entry name" value="5'-nuclease"/>
    <property type="match status" value="1"/>
</dbReference>
<name>A0ABM8B694_9BIFI</name>
<dbReference type="Pfam" id="PF14367">
    <property type="entry name" value="DUF4411"/>
    <property type="match status" value="1"/>
</dbReference>
<organism evidence="1 2">
    <name type="scientific">Bombiscardovia nodaiensis</name>
    <dbReference type="NCBI Taxonomy" id="2932181"/>
    <lineage>
        <taxon>Bacteria</taxon>
        <taxon>Bacillati</taxon>
        <taxon>Actinomycetota</taxon>
        <taxon>Actinomycetes</taxon>
        <taxon>Bifidobacteriales</taxon>
        <taxon>Bifidobacteriaceae</taxon>
        <taxon>Bombiscardovia</taxon>
    </lineage>
</organism>
<sequence>MVQLYLLDANVLIDSHRQHHPFMYAEFHPFWKWMEKLAGLGEVRLLDVVYQELTVKPEHKPLDTLGEWVSQIFGSGIMTHKTDAIGAAFAQVQDYLVTCSCYGADAIKEWEKETKADPWLIAAAMANDAIIVTNEVGANPQPTQPQNKEPKIPDVAHAFGVDTMNLRAFYDANGQLVARDYPIQGTLLGGD</sequence>
<evidence type="ECO:0000313" key="1">
    <source>
        <dbReference type="EMBL" id="BDR52209.1"/>
    </source>
</evidence>
<evidence type="ECO:0000313" key="2">
    <source>
        <dbReference type="Proteomes" id="UP001321766"/>
    </source>
</evidence>
<reference evidence="1 2" key="1">
    <citation type="journal article" date="2023" name="Microbiol. Spectr.">
        <title>Symbiosis of Carpenter Bees with Uncharacterized Lactic Acid Bacteria Showing NAD Auxotrophy.</title>
        <authorList>
            <person name="Kawasaki S."/>
            <person name="Ozawa K."/>
            <person name="Mori T."/>
            <person name="Yamamoto A."/>
            <person name="Ito M."/>
            <person name="Ohkuma M."/>
            <person name="Sakamoto M."/>
            <person name="Matsutani M."/>
        </authorList>
    </citation>
    <scope>NUCLEOTIDE SEQUENCE [LARGE SCALE GENOMIC DNA]</scope>
    <source>
        <strain evidence="1 2">Kim37-2</strain>
    </source>
</reference>
<dbReference type="EMBL" id="AP026798">
    <property type="protein sequence ID" value="BDR52209.1"/>
    <property type="molecule type" value="Genomic_DNA"/>
</dbReference>
<dbReference type="SUPFAM" id="SSF88723">
    <property type="entry name" value="PIN domain-like"/>
    <property type="match status" value="1"/>
</dbReference>
<protein>
    <submittedName>
        <fullName evidence="1">Twitching motility protein PilT</fullName>
    </submittedName>
</protein>